<evidence type="ECO:0000256" key="5">
    <source>
        <dbReference type="ARBA" id="ARBA00022679"/>
    </source>
</evidence>
<keyword evidence="9" id="KW-0112">Calmodulin-binding</keyword>
<evidence type="ECO:0000256" key="9">
    <source>
        <dbReference type="ARBA" id="ARBA00022860"/>
    </source>
</evidence>
<dbReference type="SUPFAM" id="SSF54427">
    <property type="entry name" value="NTF2-like"/>
    <property type="match status" value="1"/>
</dbReference>
<dbReference type="Gene3D" id="6.10.140.620">
    <property type="match status" value="1"/>
</dbReference>
<dbReference type="EMBL" id="ABDC03030076">
    <property type="status" value="NOT_ANNOTATED_CDS"/>
    <property type="molecule type" value="Genomic_DNA"/>
</dbReference>
<keyword evidence="5" id="KW-0808">Transferase</keyword>
<dbReference type="PROSITE" id="PS00107">
    <property type="entry name" value="PROTEIN_KINASE_ATP"/>
    <property type="match status" value="1"/>
</dbReference>
<keyword evidence="4" id="KW-0597">Phosphoprotein</keyword>
<dbReference type="SMART" id="SM00220">
    <property type="entry name" value="S_TKc"/>
    <property type="match status" value="1"/>
</dbReference>
<comment type="catalytic activity">
    <reaction evidence="11">
        <text>L-seryl-[protein] + ATP = O-phospho-L-seryl-[protein] + ADP + H(+)</text>
        <dbReference type="Rhea" id="RHEA:17989"/>
        <dbReference type="Rhea" id="RHEA-COMP:9863"/>
        <dbReference type="Rhea" id="RHEA-COMP:11604"/>
        <dbReference type="ChEBI" id="CHEBI:15378"/>
        <dbReference type="ChEBI" id="CHEBI:29999"/>
        <dbReference type="ChEBI" id="CHEBI:30616"/>
        <dbReference type="ChEBI" id="CHEBI:83421"/>
        <dbReference type="ChEBI" id="CHEBI:456216"/>
        <dbReference type="EC" id="2.7.11.17"/>
    </reaction>
</comment>
<dbReference type="EC" id="2.7.11.17" evidence="2"/>
<dbReference type="FunFam" id="3.10.450.50:FF:000001">
    <property type="entry name" value="calcium/calmodulin-dependent protein kinase type II subunit gamma isoform X1"/>
    <property type="match status" value="1"/>
</dbReference>
<dbReference type="GeneTree" id="ENSGT00940000159769"/>
<dbReference type="CDD" id="cd14086">
    <property type="entry name" value="STKc_CaMKII"/>
    <property type="match status" value="1"/>
</dbReference>
<dbReference type="Pfam" id="PF00069">
    <property type="entry name" value="Pkinase"/>
    <property type="match status" value="1"/>
</dbReference>
<evidence type="ECO:0000256" key="1">
    <source>
        <dbReference type="ARBA" id="ARBA00005354"/>
    </source>
</evidence>
<evidence type="ECO:0000256" key="2">
    <source>
        <dbReference type="ARBA" id="ARBA00012434"/>
    </source>
</evidence>
<evidence type="ECO:0000256" key="7">
    <source>
        <dbReference type="ARBA" id="ARBA00022777"/>
    </source>
</evidence>
<dbReference type="InterPro" id="IPR017441">
    <property type="entry name" value="Protein_kinase_ATP_BS"/>
</dbReference>
<evidence type="ECO:0000256" key="11">
    <source>
        <dbReference type="ARBA" id="ARBA00047430"/>
    </source>
</evidence>
<dbReference type="PROSITE" id="PS50011">
    <property type="entry name" value="PROTEIN_KINASE_DOM"/>
    <property type="match status" value="1"/>
</dbReference>
<evidence type="ECO:0000259" key="13">
    <source>
        <dbReference type="PROSITE" id="PS50011"/>
    </source>
</evidence>
<reference evidence="14" key="1">
    <citation type="submission" date="2016-12" db="EMBL/GenBank/DDBJ databases">
        <title>Mouse lemur reference genome and diversity panel.</title>
        <authorList>
            <person name="Harris R."/>
            <person name="Larsen P."/>
            <person name="Liu Y."/>
            <person name="Hughes D.S."/>
            <person name="Murali S."/>
            <person name="Raveendran M."/>
            <person name="Korchina V."/>
            <person name="Wang M."/>
            <person name="Jhangiani S."/>
            <person name="Bandaranaike D."/>
            <person name="Bellair M."/>
            <person name="Blankenburg K."/>
            <person name="Chao H."/>
            <person name="Dahdouli M."/>
            <person name="Dinh H."/>
            <person name="Doddapaneni H."/>
            <person name="English A."/>
            <person name="Firestine M."/>
            <person name="Gnanaolivu R."/>
            <person name="Gross S."/>
            <person name="Hernandez B."/>
            <person name="Javaid M."/>
            <person name="Jayaseelan J."/>
            <person name="Jones J."/>
            <person name="Khan Z."/>
            <person name="Kovar C."/>
            <person name="Kurapati P."/>
            <person name="Le B."/>
            <person name="Lee S."/>
            <person name="Li M."/>
            <person name="Mathew T."/>
            <person name="Narasimhan A."/>
            <person name="Ngo D."/>
            <person name="Nguyen L."/>
            <person name="Okwuonu G."/>
            <person name="Ongeri F."/>
            <person name="Osuji N."/>
            <person name="Pu L.-L."/>
            <person name="Puazo M."/>
            <person name="Quiroz J."/>
            <person name="Raj R."/>
            <person name="Rajbhandari K."/>
            <person name="Reid J.G."/>
            <person name="Santibanez J."/>
            <person name="Sexton D."/>
            <person name="Skinner E."/>
            <person name="Vee V."/>
            <person name="Weissenberger G."/>
            <person name="Wu Y."/>
            <person name="Xin Y."/>
            <person name="Han Y."/>
            <person name="Campbell C."/>
            <person name="Brown A."/>
            <person name="Sullivan B."/>
            <person name="Shelton J."/>
            <person name="Brown S."/>
            <person name="Dudchenko O."/>
            <person name="Machol I."/>
            <person name="Durand N."/>
            <person name="Shamim M."/>
            <person name="Lieberman A."/>
            <person name="Muzny D.M."/>
            <person name="Richards S."/>
            <person name="Yoder A."/>
            <person name="Worley K.C."/>
            <person name="Rogers J."/>
            <person name="Gibbs R.A."/>
        </authorList>
    </citation>
    <scope>NUCLEOTIDE SEQUENCE [LARGE SCALE GENOMIC DNA]</scope>
</reference>
<dbReference type="PANTHER" id="PTHR24347">
    <property type="entry name" value="SERINE/THREONINE-PROTEIN KINASE"/>
    <property type="match status" value="1"/>
</dbReference>
<dbReference type="PROSITE" id="PS00108">
    <property type="entry name" value="PROTEIN_KINASE_ST"/>
    <property type="match status" value="1"/>
</dbReference>
<feature type="domain" description="Protein kinase" evidence="13">
    <location>
        <begin position="14"/>
        <end position="272"/>
    </location>
</feature>
<gene>
    <name evidence="14" type="primary">CAMK2D</name>
</gene>
<evidence type="ECO:0000313" key="14">
    <source>
        <dbReference type="Ensembl" id="ENSMICP00000029208.2"/>
    </source>
</evidence>
<dbReference type="AlphaFoldDB" id="A0A8C5VZ74"/>
<evidence type="ECO:0000256" key="3">
    <source>
        <dbReference type="ARBA" id="ARBA00022527"/>
    </source>
</evidence>
<organism evidence="14 15">
    <name type="scientific">Microcebus murinus</name>
    <name type="common">Gray mouse lemur</name>
    <name type="synonym">Lemur murinus</name>
    <dbReference type="NCBI Taxonomy" id="30608"/>
    <lineage>
        <taxon>Eukaryota</taxon>
        <taxon>Metazoa</taxon>
        <taxon>Chordata</taxon>
        <taxon>Craniata</taxon>
        <taxon>Vertebrata</taxon>
        <taxon>Euteleostomi</taxon>
        <taxon>Mammalia</taxon>
        <taxon>Eutheria</taxon>
        <taxon>Euarchontoglires</taxon>
        <taxon>Primates</taxon>
        <taxon>Strepsirrhini</taxon>
        <taxon>Lemuriformes</taxon>
        <taxon>Cheirogaleidae</taxon>
        <taxon>Microcebus</taxon>
    </lineage>
</organism>
<dbReference type="Proteomes" id="UP000694394">
    <property type="component" value="Chromosome 28"/>
</dbReference>
<dbReference type="GO" id="GO:0005524">
    <property type="term" value="F:ATP binding"/>
    <property type="evidence" value="ECO:0007669"/>
    <property type="project" value="UniProtKB-UniRule"/>
</dbReference>
<dbReference type="FunFam" id="3.30.200.20:FF:000002">
    <property type="entry name" value="Calcium/calmodulin-dependent protein kinase type II subunit delta isoform 2"/>
    <property type="match status" value="1"/>
</dbReference>
<dbReference type="Gene3D" id="3.30.200.20">
    <property type="entry name" value="Phosphorylase Kinase, domain 1"/>
    <property type="match status" value="1"/>
</dbReference>
<dbReference type="InterPro" id="IPR008271">
    <property type="entry name" value="Ser/Thr_kinase_AS"/>
</dbReference>
<dbReference type="GO" id="GO:0060291">
    <property type="term" value="P:long-term synaptic potentiation"/>
    <property type="evidence" value="ECO:0007669"/>
    <property type="project" value="UniProtKB-ARBA"/>
</dbReference>
<dbReference type="GO" id="GO:0004683">
    <property type="term" value="F:calcium/calmodulin-dependent protein kinase activity"/>
    <property type="evidence" value="ECO:0007669"/>
    <property type="project" value="UniProtKB-EC"/>
</dbReference>
<keyword evidence="15" id="KW-1185">Reference proteome</keyword>
<keyword evidence="6 12" id="KW-0547">Nucleotide-binding</keyword>
<keyword evidence="3" id="KW-0723">Serine/threonine-protein kinase</keyword>
<dbReference type="GO" id="GO:0005954">
    <property type="term" value="C:calcium- and calmodulin-dependent protein kinase complex"/>
    <property type="evidence" value="ECO:0007669"/>
    <property type="project" value="UniProtKB-ARBA"/>
</dbReference>
<evidence type="ECO:0000256" key="8">
    <source>
        <dbReference type="ARBA" id="ARBA00022840"/>
    </source>
</evidence>
<dbReference type="InterPro" id="IPR000719">
    <property type="entry name" value="Prot_kinase_dom"/>
</dbReference>
<dbReference type="Gene3D" id="1.10.510.10">
    <property type="entry name" value="Transferase(Phosphotransferase) domain 1"/>
    <property type="match status" value="1"/>
</dbReference>
<proteinExistence type="inferred from homology"/>
<dbReference type="GO" id="GO:0043226">
    <property type="term" value="C:organelle"/>
    <property type="evidence" value="ECO:0007669"/>
    <property type="project" value="UniProtKB-ARBA"/>
</dbReference>
<reference evidence="14" key="2">
    <citation type="submission" date="2025-08" db="UniProtKB">
        <authorList>
            <consortium name="Ensembl"/>
        </authorList>
    </citation>
    <scope>IDENTIFICATION</scope>
</reference>
<dbReference type="FunFam" id="1.10.510.10:FF:000001">
    <property type="entry name" value="Calcium/calmodulin-dependent protein kinase type II subunit delta"/>
    <property type="match status" value="1"/>
</dbReference>
<protein>
    <recommendedName>
        <fullName evidence="2">calcium/calmodulin-dependent protein kinase</fullName>
        <ecNumber evidence="2">2.7.11.17</ecNumber>
    </recommendedName>
</protein>
<comment type="similarity">
    <text evidence="1">Belongs to the protein kinase superfamily. CAMK Ser/Thr protein kinase family. CaMK subfamily.</text>
</comment>
<evidence type="ECO:0000256" key="4">
    <source>
        <dbReference type="ARBA" id="ARBA00022553"/>
    </source>
</evidence>
<feature type="binding site" evidence="12">
    <location>
        <position position="43"/>
    </location>
    <ligand>
        <name>ATP</name>
        <dbReference type="ChEBI" id="CHEBI:30616"/>
    </ligand>
</feature>
<dbReference type="Gene3D" id="3.10.450.50">
    <property type="match status" value="1"/>
</dbReference>
<dbReference type="InterPro" id="IPR011009">
    <property type="entry name" value="Kinase-like_dom_sf"/>
</dbReference>
<evidence type="ECO:0000256" key="6">
    <source>
        <dbReference type="ARBA" id="ARBA00022741"/>
    </source>
</evidence>
<sequence>MASTTTCTRFTDEYQLFEELGKGAFSVVRRCMKIPTGQEYAAKIINTKKLSARDHQKLEREARICRLLKHPNIVRLHDSISEEGFHYLVFDLVTGGELFEDIVAREYYSEADASHCIQQILESVNHCHLNGIVHRDLKPENLLLASKSKGAAVKLADFGLAIEVQGDQQAWFGFAGTPGYLSPEVLRKDPYGKPVDMWACGVILYILLVGYPPFWDEDQHRLYQQIKAGAYDFPSPEWDTVTPEAKDLINKMLTINPAKRITASEALKHPWICQRSTVASMMHRQETVDCLKKFNARRKLKVNKICYVFAGKRNYAIRGVQLKNMYSSQQESTESSNTTIEDEDVKARKQEIIKVTEQLIEAINNGDFEAYTKICDPGLTAFEPEALGNLVEGMDFHRFYFENALSKSNKPIHTIILNPHVHLVGEDAACIAYIRLTQYMDGGGMPKTMQSEETRVWHRRDGKWQNVHFHRSGSPTVPIKPPCIPNGKENFSGGTSLWQNI</sequence>
<dbReference type="EMBL" id="ABDC03030077">
    <property type="status" value="NOT_ANNOTATED_CDS"/>
    <property type="molecule type" value="Genomic_DNA"/>
</dbReference>
<comment type="catalytic activity">
    <reaction evidence="10">
        <text>L-threonyl-[protein] + ATP = O-phospho-L-threonyl-[protein] + ADP + H(+)</text>
        <dbReference type="Rhea" id="RHEA:46608"/>
        <dbReference type="Rhea" id="RHEA-COMP:11060"/>
        <dbReference type="Rhea" id="RHEA-COMP:11605"/>
        <dbReference type="ChEBI" id="CHEBI:15378"/>
        <dbReference type="ChEBI" id="CHEBI:30013"/>
        <dbReference type="ChEBI" id="CHEBI:30616"/>
        <dbReference type="ChEBI" id="CHEBI:61977"/>
        <dbReference type="ChEBI" id="CHEBI:456216"/>
        <dbReference type="EC" id="2.7.11.17"/>
    </reaction>
</comment>
<dbReference type="InterPro" id="IPR032710">
    <property type="entry name" value="NTF2-like_dom_sf"/>
</dbReference>
<evidence type="ECO:0000256" key="12">
    <source>
        <dbReference type="PROSITE-ProRule" id="PRU10141"/>
    </source>
</evidence>
<evidence type="ECO:0000313" key="15">
    <source>
        <dbReference type="Proteomes" id="UP000694394"/>
    </source>
</evidence>
<reference evidence="14" key="3">
    <citation type="submission" date="2025-09" db="UniProtKB">
        <authorList>
            <consortium name="Ensembl"/>
        </authorList>
    </citation>
    <scope>IDENTIFICATION</scope>
</reference>
<dbReference type="GO" id="GO:0005516">
    <property type="term" value="F:calmodulin binding"/>
    <property type="evidence" value="ECO:0007669"/>
    <property type="project" value="UniProtKB-KW"/>
</dbReference>
<dbReference type="Ensembl" id="ENSMICT00000050931.2">
    <property type="protein sequence ID" value="ENSMICP00000029208.2"/>
    <property type="gene ID" value="ENSMICG00000008129.3"/>
</dbReference>
<name>A0A8C5VZ74_MICMU</name>
<keyword evidence="8 12" id="KW-0067">ATP-binding</keyword>
<dbReference type="Pfam" id="PF08332">
    <property type="entry name" value="CaMKII_AD"/>
    <property type="match status" value="1"/>
</dbReference>
<accession>A0A8C5VZ74</accession>
<evidence type="ECO:0000256" key="10">
    <source>
        <dbReference type="ARBA" id="ARBA00047307"/>
    </source>
</evidence>
<keyword evidence="7" id="KW-0418">Kinase</keyword>
<dbReference type="SUPFAM" id="SSF56112">
    <property type="entry name" value="Protein kinase-like (PK-like)"/>
    <property type="match status" value="1"/>
</dbReference>
<dbReference type="InterPro" id="IPR013543">
    <property type="entry name" value="Ca/CaM-dep_prot_kinase-assoc"/>
</dbReference>